<dbReference type="AlphaFoldDB" id="A0A6A4SE16"/>
<feature type="region of interest" description="Disordered" evidence="2">
    <location>
        <begin position="1"/>
        <end position="42"/>
    </location>
</feature>
<dbReference type="Gene3D" id="3.30.250.20">
    <property type="entry name" value="L1 transposable element, C-terminal domain"/>
    <property type="match status" value="1"/>
</dbReference>
<feature type="compositionally biased region" description="Basic and acidic residues" evidence="2">
    <location>
        <begin position="171"/>
        <end position="184"/>
    </location>
</feature>
<feature type="coiled-coil region" evidence="1">
    <location>
        <begin position="55"/>
        <end position="96"/>
    </location>
</feature>
<evidence type="ECO:0000313" key="4">
    <source>
        <dbReference type="Proteomes" id="UP000438429"/>
    </source>
</evidence>
<dbReference type="EMBL" id="VEVO01000012">
    <property type="protein sequence ID" value="KAF0033376.1"/>
    <property type="molecule type" value="Genomic_DNA"/>
</dbReference>
<reference evidence="3 4" key="1">
    <citation type="submission" date="2019-06" db="EMBL/GenBank/DDBJ databases">
        <title>Draft genomes of female and male turbot (Scophthalmus maximus).</title>
        <authorList>
            <person name="Xu H."/>
            <person name="Xu X.-W."/>
            <person name="Shao C."/>
            <person name="Chen S."/>
        </authorList>
    </citation>
    <scope>NUCLEOTIDE SEQUENCE [LARGE SCALE GENOMIC DNA]</scope>
    <source>
        <strain evidence="3">Ysfricsl-2016a</strain>
        <tissue evidence="3">Blood</tissue>
    </source>
</reference>
<evidence type="ECO:0000313" key="3">
    <source>
        <dbReference type="EMBL" id="KAF0033376.1"/>
    </source>
</evidence>
<keyword evidence="1" id="KW-0175">Coiled coil</keyword>
<dbReference type="Proteomes" id="UP000438429">
    <property type="component" value="Unassembled WGS sequence"/>
</dbReference>
<comment type="caution">
    <text evidence="3">The sequence shown here is derived from an EMBL/GenBank/DDBJ whole genome shotgun (WGS) entry which is preliminary data.</text>
</comment>
<evidence type="ECO:0000256" key="2">
    <source>
        <dbReference type="SAM" id="MobiDB-lite"/>
    </source>
</evidence>
<gene>
    <name evidence="3" type="ORF">F2P81_013442</name>
</gene>
<sequence length="198" mass="22539">MMGKRNGPKKNTATESNNKEETPNRSPAQVHDEEANAEPHVASLTKVLEEIRDFRKDTKHQLNDIKAEITNVNAKLAEAEMRIENVEDCVQNVEHVLSKMIKSNIRFQTLFPAKLRVFYEDETRLYQTEMEATKDMKDRGLPVTDITPRESLAEQLSRSAWDAVGAGQRGTGEERERNIREKLCALRRQGSSSTGEEL</sequence>
<accession>A0A6A4SE16</accession>
<proteinExistence type="predicted"/>
<feature type="compositionally biased region" description="Polar residues" evidence="2">
    <location>
        <begin position="189"/>
        <end position="198"/>
    </location>
</feature>
<name>A0A6A4SE16_SCOMX</name>
<evidence type="ECO:0000256" key="1">
    <source>
        <dbReference type="SAM" id="Coils"/>
    </source>
</evidence>
<feature type="region of interest" description="Disordered" evidence="2">
    <location>
        <begin position="153"/>
        <end position="198"/>
    </location>
</feature>
<organism evidence="3 4">
    <name type="scientific">Scophthalmus maximus</name>
    <name type="common">Turbot</name>
    <name type="synonym">Psetta maxima</name>
    <dbReference type="NCBI Taxonomy" id="52904"/>
    <lineage>
        <taxon>Eukaryota</taxon>
        <taxon>Metazoa</taxon>
        <taxon>Chordata</taxon>
        <taxon>Craniata</taxon>
        <taxon>Vertebrata</taxon>
        <taxon>Euteleostomi</taxon>
        <taxon>Actinopterygii</taxon>
        <taxon>Neopterygii</taxon>
        <taxon>Teleostei</taxon>
        <taxon>Neoteleostei</taxon>
        <taxon>Acanthomorphata</taxon>
        <taxon>Carangaria</taxon>
        <taxon>Pleuronectiformes</taxon>
        <taxon>Pleuronectoidei</taxon>
        <taxon>Scophthalmidae</taxon>
        <taxon>Scophthalmus</taxon>
    </lineage>
</organism>
<protein>
    <submittedName>
        <fullName evidence="3">Uncharacterized protein</fullName>
    </submittedName>
</protein>
<dbReference type="InterPro" id="IPR042566">
    <property type="entry name" value="L1_C"/>
</dbReference>